<protein>
    <recommendedName>
        <fullName evidence="1">non-specific serine/threonine protein kinase</fullName>
        <ecNumber evidence="1">2.7.11.1</ecNumber>
    </recommendedName>
</protein>
<dbReference type="EMBL" id="CATNWA010016719">
    <property type="protein sequence ID" value="CAI9594874.1"/>
    <property type="molecule type" value="Genomic_DNA"/>
</dbReference>
<evidence type="ECO:0000256" key="5">
    <source>
        <dbReference type="ARBA" id="ARBA00022777"/>
    </source>
</evidence>
<keyword evidence="5" id="KW-0418">Kinase</keyword>
<evidence type="ECO:0000256" key="3">
    <source>
        <dbReference type="ARBA" id="ARBA00022679"/>
    </source>
</evidence>
<feature type="domain" description="KA1" evidence="9">
    <location>
        <begin position="63"/>
        <end position="112"/>
    </location>
</feature>
<comment type="catalytic activity">
    <reaction evidence="8">
        <text>L-seryl-[protein] + ATP = O-phospho-L-seryl-[protein] + ADP + H(+)</text>
        <dbReference type="Rhea" id="RHEA:17989"/>
        <dbReference type="Rhea" id="RHEA-COMP:9863"/>
        <dbReference type="Rhea" id="RHEA-COMP:11604"/>
        <dbReference type="ChEBI" id="CHEBI:15378"/>
        <dbReference type="ChEBI" id="CHEBI:29999"/>
        <dbReference type="ChEBI" id="CHEBI:30616"/>
        <dbReference type="ChEBI" id="CHEBI:83421"/>
        <dbReference type="ChEBI" id="CHEBI:456216"/>
        <dbReference type="EC" id="2.7.11.1"/>
    </reaction>
</comment>
<keyword evidence="6" id="KW-0067">ATP-binding</keyword>
<keyword evidence="11" id="KW-1185">Reference proteome</keyword>
<comment type="catalytic activity">
    <reaction evidence="7">
        <text>L-threonyl-[protein] + ATP = O-phospho-L-threonyl-[protein] + ADP + H(+)</text>
        <dbReference type="Rhea" id="RHEA:46608"/>
        <dbReference type="Rhea" id="RHEA-COMP:11060"/>
        <dbReference type="Rhea" id="RHEA-COMP:11605"/>
        <dbReference type="ChEBI" id="CHEBI:15378"/>
        <dbReference type="ChEBI" id="CHEBI:30013"/>
        <dbReference type="ChEBI" id="CHEBI:30616"/>
        <dbReference type="ChEBI" id="CHEBI:61977"/>
        <dbReference type="ChEBI" id="CHEBI:456216"/>
        <dbReference type="EC" id="2.7.11.1"/>
    </reaction>
</comment>
<sequence>MLTPSKRKGCTRDGPRKLRAHYNVTMTTLLNPDHILNELTRVLPMKNVDYVQKGYTLKCKTQSDFGKVTMQFELEVCQLNKPDVVGIRRQRLKGDAWVYKRLVEDILSSCRM</sequence>
<keyword evidence="4" id="KW-0547">Nucleotide-binding</keyword>
<organism evidence="10 11">
    <name type="scientific">Staurois parvus</name>
    <dbReference type="NCBI Taxonomy" id="386267"/>
    <lineage>
        <taxon>Eukaryota</taxon>
        <taxon>Metazoa</taxon>
        <taxon>Chordata</taxon>
        <taxon>Craniata</taxon>
        <taxon>Vertebrata</taxon>
        <taxon>Euteleostomi</taxon>
        <taxon>Amphibia</taxon>
        <taxon>Batrachia</taxon>
        <taxon>Anura</taxon>
        <taxon>Neobatrachia</taxon>
        <taxon>Ranoidea</taxon>
        <taxon>Ranidae</taxon>
        <taxon>Staurois</taxon>
    </lineage>
</organism>
<dbReference type="SUPFAM" id="SSF103243">
    <property type="entry name" value="KA1-like"/>
    <property type="match status" value="1"/>
</dbReference>
<dbReference type="PROSITE" id="PS50032">
    <property type="entry name" value="KA1"/>
    <property type="match status" value="1"/>
</dbReference>
<keyword evidence="3" id="KW-0808">Transferase</keyword>
<evidence type="ECO:0000256" key="7">
    <source>
        <dbReference type="ARBA" id="ARBA00047899"/>
    </source>
</evidence>
<evidence type="ECO:0000313" key="11">
    <source>
        <dbReference type="Proteomes" id="UP001162483"/>
    </source>
</evidence>
<comment type="caution">
    <text evidence="10">The sequence shown here is derived from an EMBL/GenBank/DDBJ whole genome shotgun (WGS) entry which is preliminary data.</text>
</comment>
<gene>
    <name evidence="10" type="ORF">SPARVUS_LOCUS11805565</name>
</gene>
<dbReference type="Pfam" id="PF02149">
    <property type="entry name" value="KA1"/>
    <property type="match status" value="1"/>
</dbReference>
<evidence type="ECO:0000259" key="9">
    <source>
        <dbReference type="PROSITE" id="PS50032"/>
    </source>
</evidence>
<accession>A0ABN9FE90</accession>
<dbReference type="EC" id="2.7.11.1" evidence="1"/>
<dbReference type="InterPro" id="IPR001772">
    <property type="entry name" value="KA1_dom"/>
</dbReference>
<name>A0ABN9FE90_9NEOB</name>
<keyword evidence="2" id="KW-0723">Serine/threonine-protein kinase</keyword>
<proteinExistence type="predicted"/>
<evidence type="ECO:0000313" key="10">
    <source>
        <dbReference type="EMBL" id="CAI9594874.1"/>
    </source>
</evidence>
<dbReference type="Proteomes" id="UP001162483">
    <property type="component" value="Unassembled WGS sequence"/>
</dbReference>
<dbReference type="CDD" id="cd12198">
    <property type="entry name" value="MELK_C"/>
    <property type="match status" value="1"/>
</dbReference>
<dbReference type="Gene3D" id="3.30.310.80">
    <property type="entry name" value="Kinase associated domain 1, KA1"/>
    <property type="match status" value="1"/>
</dbReference>
<evidence type="ECO:0000256" key="1">
    <source>
        <dbReference type="ARBA" id="ARBA00012513"/>
    </source>
</evidence>
<dbReference type="InterPro" id="IPR028375">
    <property type="entry name" value="KA1/Ssp2_C"/>
</dbReference>
<evidence type="ECO:0000256" key="6">
    <source>
        <dbReference type="ARBA" id="ARBA00022840"/>
    </source>
</evidence>
<reference evidence="10" key="1">
    <citation type="submission" date="2023-05" db="EMBL/GenBank/DDBJ databases">
        <authorList>
            <person name="Stuckert A."/>
        </authorList>
    </citation>
    <scope>NUCLEOTIDE SEQUENCE</scope>
</reference>
<evidence type="ECO:0000256" key="2">
    <source>
        <dbReference type="ARBA" id="ARBA00022527"/>
    </source>
</evidence>
<evidence type="ECO:0000256" key="8">
    <source>
        <dbReference type="ARBA" id="ARBA00048679"/>
    </source>
</evidence>
<evidence type="ECO:0000256" key="4">
    <source>
        <dbReference type="ARBA" id="ARBA00022741"/>
    </source>
</evidence>